<dbReference type="EMBL" id="MW546071">
    <property type="protein sequence ID" value="QVD57726.1"/>
    <property type="molecule type" value="Genomic_DNA"/>
</dbReference>
<evidence type="ECO:0000313" key="3">
    <source>
        <dbReference type="Proteomes" id="UP000676717"/>
    </source>
</evidence>
<accession>A0A8E5KAM9</accession>
<protein>
    <submittedName>
        <fullName evidence="1">Uncharacterized protein</fullName>
    </submittedName>
</protein>
<dbReference type="Proteomes" id="UP000676717">
    <property type="component" value="Segment"/>
</dbReference>
<gene>
    <name evidence="1" type="ORF">PM56_007</name>
    <name evidence="2" type="ORF">PM56_181</name>
</gene>
<evidence type="ECO:0000313" key="2">
    <source>
        <dbReference type="EMBL" id="QVD57726.1"/>
    </source>
</evidence>
<evidence type="ECO:0000313" key="1">
    <source>
        <dbReference type="EMBL" id="QVD57552.1"/>
    </source>
</evidence>
<sequence>MNIQEAKDKLYDELLYTVSLCEGTEEDLLELIENLFYIYNDEPAFLSKDGMQYTIKDFMERRKTLEPILTELGIGYAMIEYHTHTEYELVTYSVLKVIQYDVDNYTVIIDTNSDKNIKLSDLTLEAVKDILNQIK</sequence>
<name>A0A8E5KAM9_9CAUD</name>
<organism evidence="1 3">
    <name type="scientific">Staphylococcus phage PM56</name>
    <dbReference type="NCBI Taxonomy" id="2834980"/>
    <lineage>
        <taxon>Viruses</taxon>
        <taxon>Duplodnaviria</taxon>
        <taxon>Heunggongvirae</taxon>
        <taxon>Uroviricota</taxon>
        <taxon>Caudoviricetes</taxon>
        <taxon>Herelleviridae</taxon>
        <taxon>Twortvirinae</taxon>
        <taxon>Silviavirus</taxon>
        <taxon>Silviavirus remus</taxon>
    </lineage>
</organism>
<dbReference type="EMBL" id="MW546071">
    <property type="protein sequence ID" value="QVD57552.1"/>
    <property type="molecule type" value="Genomic_DNA"/>
</dbReference>
<reference evidence="1" key="1">
    <citation type="journal article" date="2021" name="Pharmaceuticals (Basel)">
        <title>epsilon(2)-Phages Are Naturally Bred and Have a Vastly Improved Host Range in Staphylococcus aureus over Wild Type Phages.</title>
        <authorList>
            <person name="Saez Moreno D."/>
            <person name="Visram Z."/>
            <person name="Mutti M."/>
            <person name="Restrepo-Cordoba M."/>
            <person name="Hartmann S."/>
            <person name="Kremers A.I."/>
            <person name="Tisakova L."/>
            <person name="Schertler S."/>
            <person name="Wittmann J."/>
            <person name="Kalali B."/>
            <person name="Monecke S."/>
            <person name="Ehricht R."/>
            <person name="Resch G."/>
            <person name="Corsini L."/>
        </authorList>
    </citation>
    <scope>NUCLEOTIDE SEQUENCE</scope>
</reference>
<proteinExistence type="predicted"/>